<comment type="pathway">
    <text evidence="1 7">Cell wall biogenesis; peptidoglycan biosynthesis.</text>
</comment>
<dbReference type="GO" id="GO:0009252">
    <property type="term" value="P:peptidoglycan biosynthetic process"/>
    <property type="evidence" value="ECO:0007669"/>
    <property type="project" value="UniProtKB-UniPathway"/>
</dbReference>
<dbReference type="InterPro" id="IPR005490">
    <property type="entry name" value="LD_TPept_cat_dom"/>
</dbReference>
<dbReference type="Proteomes" id="UP000075606">
    <property type="component" value="Unassembled WGS sequence"/>
</dbReference>
<gene>
    <name evidence="9" type="ORF">AWW68_17065</name>
</gene>
<evidence type="ECO:0000256" key="6">
    <source>
        <dbReference type="ARBA" id="ARBA00023316"/>
    </source>
</evidence>
<dbReference type="GO" id="GO:0008360">
    <property type="term" value="P:regulation of cell shape"/>
    <property type="evidence" value="ECO:0007669"/>
    <property type="project" value="UniProtKB-UniRule"/>
</dbReference>
<dbReference type="OrthoDB" id="9809748at2"/>
<reference evidence="9 10" key="1">
    <citation type="submission" date="2016-01" db="EMBL/GenBank/DDBJ databases">
        <title>Genome sequencing of Roseivirga spongicola UST030701-084.</title>
        <authorList>
            <person name="Selvaratnam C."/>
            <person name="Thevarajoo S."/>
            <person name="Goh K.M."/>
            <person name="Ee R."/>
            <person name="Chan K.-G."/>
            <person name="Chong C.S."/>
        </authorList>
    </citation>
    <scope>NUCLEOTIDE SEQUENCE [LARGE SCALE GENOMIC DNA]</scope>
    <source>
        <strain evidence="9 10">UST030701-084</strain>
    </source>
</reference>
<sequence length="364" mass="40851">MRFKWLVLGLSALVVLLVLSGFALYPKPPLDELALAREKLALADKQKASVYAKSSWTKAKMFYDSAMNSWSAENERLFFLRTYSESRDFAKKSIEYAEMAAQEAKAGSKKLTNNFANRLKNIGGQLTLFDGSYKRLPMSKRQLSLLASSRLKHQELTNSLAKGNTGKMEQNLKVLESGVGELVVYAKNTLEEFSREVPTWKKWVNSAIENSRRTGSALVVVNKYNRELKIYSRGKLLSTYSVELGANWIGDKQRSGDKTTPEGHYKVLKRKANGQTKYYKAFLLDYPNEEDKKRFKQNKAEGIIPQSASIGNLIEIHGDGGKGIDWTDGCIALENSDMDKIWKLVPENTPVLIVGALNMPTTGN</sequence>
<evidence type="ECO:0000259" key="8">
    <source>
        <dbReference type="PROSITE" id="PS52029"/>
    </source>
</evidence>
<dbReference type="RefSeq" id="WP_068224545.1">
    <property type="nucleotide sequence ID" value="NZ_LRPC01000029.1"/>
</dbReference>
<dbReference type="PROSITE" id="PS52029">
    <property type="entry name" value="LD_TPASE"/>
    <property type="match status" value="1"/>
</dbReference>
<accession>A0A150X1K7</accession>
<evidence type="ECO:0000256" key="4">
    <source>
        <dbReference type="ARBA" id="ARBA00022960"/>
    </source>
</evidence>
<evidence type="ECO:0000256" key="1">
    <source>
        <dbReference type="ARBA" id="ARBA00004752"/>
    </source>
</evidence>
<name>A0A150X1K7_9BACT</name>
<dbReference type="AlphaFoldDB" id="A0A150X1K7"/>
<dbReference type="GO" id="GO:0071555">
    <property type="term" value="P:cell wall organization"/>
    <property type="evidence" value="ECO:0007669"/>
    <property type="project" value="UniProtKB-UniRule"/>
</dbReference>
<dbReference type="GO" id="GO:0004180">
    <property type="term" value="F:carboxypeptidase activity"/>
    <property type="evidence" value="ECO:0007669"/>
    <property type="project" value="UniProtKB-ARBA"/>
</dbReference>
<dbReference type="PANTHER" id="PTHR36699:SF1">
    <property type="entry name" value="L,D-TRANSPEPTIDASE YAFK-RELATED"/>
    <property type="match status" value="1"/>
</dbReference>
<keyword evidence="6 7" id="KW-0961">Cell wall biogenesis/degradation</keyword>
<keyword evidence="3" id="KW-0808">Transferase</keyword>
<organism evidence="9 10">
    <name type="scientific">Roseivirga spongicola</name>
    <dbReference type="NCBI Taxonomy" id="333140"/>
    <lineage>
        <taxon>Bacteria</taxon>
        <taxon>Pseudomonadati</taxon>
        <taxon>Bacteroidota</taxon>
        <taxon>Cytophagia</taxon>
        <taxon>Cytophagales</taxon>
        <taxon>Roseivirgaceae</taxon>
        <taxon>Roseivirga</taxon>
    </lineage>
</organism>
<dbReference type="SUPFAM" id="SSF141523">
    <property type="entry name" value="L,D-transpeptidase catalytic domain-like"/>
    <property type="match status" value="1"/>
</dbReference>
<feature type="active site" description="Nucleophile" evidence="7">
    <location>
        <position position="330"/>
    </location>
</feature>
<dbReference type="Gene3D" id="2.40.440.10">
    <property type="entry name" value="L,D-transpeptidase catalytic domain-like"/>
    <property type="match status" value="1"/>
</dbReference>
<evidence type="ECO:0000313" key="9">
    <source>
        <dbReference type="EMBL" id="KYG72614.1"/>
    </source>
</evidence>
<evidence type="ECO:0000256" key="7">
    <source>
        <dbReference type="PROSITE-ProRule" id="PRU01373"/>
    </source>
</evidence>
<comment type="similarity">
    <text evidence="2">Belongs to the YkuD family.</text>
</comment>
<evidence type="ECO:0000256" key="3">
    <source>
        <dbReference type="ARBA" id="ARBA00022679"/>
    </source>
</evidence>
<dbReference type="STRING" id="333140.AWW68_17065"/>
<keyword evidence="5 7" id="KW-0573">Peptidoglycan synthesis</keyword>
<feature type="active site" description="Proton donor/acceptor" evidence="7">
    <location>
        <position position="317"/>
    </location>
</feature>
<keyword evidence="10" id="KW-1185">Reference proteome</keyword>
<evidence type="ECO:0000256" key="2">
    <source>
        <dbReference type="ARBA" id="ARBA00005992"/>
    </source>
</evidence>
<dbReference type="UniPathway" id="UPA00219"/>
<dbReference type="PANTHER" id="PTHR36699">
    <property type="entry name" value="LD-TRANSPEPTIDASE"/>
    <property type="match status" value="1"/>
</dbReference>
<dbReference type="CDD" id="cd16913">
    <property type="entry name" value="YkuD_like"/>
    <property type="match status" value="1"/>
</dbReference>
<keyword evidence="4 7" id="KW-0133">Cell shape</keyword>
<protein>
    <recommendedName>
        <fullName evidence="8">L,D-TPase catalytic domain-containing protein</fullName>
    </recommendedName>
</protein>
<dbReference type="Pfam" id="PF03734">
    <property type="entry name" value="YkuD"/>
    <property type="match status" value="1"/>
</dbReference>
<proteinExistence type="inferred from homology"/>
<evidence type="ECO:0000313" key="10">
    <source>
        <dbReference type="Proteomes" id="UP000075606"/>
    </source>
</evidence>
<dbReference type="InterPro" id="IPR038063">
    <property type="entry name" value="Transpep_catalytic_dom"/>
</dbReference>
<evidence type="ECO:0000256" key="5">
    <source>
        <dbReference type="ARBA" id="ARBA00022984"/>
    </source>
</evidence>
<feature type="domain" description="L,D-TPase catalytic" evidence="8">
    <location>
        <begin position="217"/>
        <end position="354"/>
    </location>
</feature>
<dbReference type="EMBL" id="LRPC01000029">
    <property type="protein sequence ID" value="KYG72614.1"/>
    <property type="molecule type" value="Genomic_DNA"/>
</dbReference>
<comment type="caution">
    <text evidence="9">The sequence shown here is derived from an EMBL/GenBank/DDBJ whole genome shotgun (WGS) entry which is preliminary data.</text>
</comment>
<dbReference type="GO" id="GO:0016740">
    <property type="term" value="F:transferase activity"/>
    <property type="evidence" value="ECO:0007669"/>
    <property type="project" value="UniProtKB-KW"/>
</dbReference>